<name>A0A7J8W779_9ROSI</name>
<organism evidence="1 2">
    <name type="scientific">Gossypium klotzschianum</name>
    <dbReference type="NCBI Taxonomy" id="34286"/>
    <lineage>
        <taxon>Eukaryota</taxon>
        <taxon>Viridiplantae</taxon>
        <taxon>Streptophyta</taxon>
        <taxon>Embryophyta</taxon>
        <taxon>Tracheophyta</taxon>
        <taxon>Spermatophyta</taxon>
        <taxon>Magnoliopsida</taxon>
        <taxon>eudicotyledons</taxon>
        <taxon>Gunneridae</taxon>
        <taxon>Pentapetalae</taxon>
        <taxon>rosids</taxon>
        <taxon>malvids</taxon>
        <taxon>Malvales</taxon>
        <taxon>Malvaceae</taxon>
        <taxon>Malvoideae</taxon>
        <taxon>Gossypium</taxon>
    </lineage>
</organism>
<proteinExistence type="predicted"/>
<feature type="non-terminal residue" evidence="1">
    <location>
        <position position="1"/>
    </location>
</feature>
<evidence type="ECO:0000313" key="2">
    <source>
        <dbReference type="Proteomes" id="UP000593573"/>
    </source>
</evidence>
<protein>
    <submittedName>
        <fullName evidence="1">Uncharacterized protein</fullName>
    </submittedName>
</protein>
<accession>A0A7J8W779</accession>
<keyword evidence="2" id="KW-1185">Reference proteome</keyword>
<comment type="caution">
    <text evidence="1">The sequence shown here is derived from an EMBL/GenBank/DDBJ whole genome shotgun (WGS) entry which is preliminary data.</text>
</comment>
<evidence type="ECO:0000313" key="1">
    <source>
        <dbReference type="EMBL" id="MBA0670886.1"/>
    </source>
</evidence>
<dbReference type="AlphaFoldDB" id="A0A7J8W779"/>
<dbReference type="Proteomes" id="UP000593573">
    <property type="component" value="Unassembled WGS sequence"/>
</dbReference>
<dbReference type="EMBL" id="JABFAB010238539">
    <property type="protein sequence ID" value="MBA0670886.1"/>
    <property type="molecule type" value="Genomic_DNA"/>
</dbReference>
<gene>
    <name evidence="1" type="ORF">Goklo_025424</name>
</gene>
<sequence length="79" mass="8964">DWHSDSSIGSIFNWCANKSTRPWSLRATFANIERDIEKVGDVVFSMVEKNGNEMAPSLAIAGINREEMFKAWWVAISLM</sequence>
<reference evidence="1 2" key="1">
    <citation type="journal article" date="2019" name="Genome Biol. Evol.">
        <title>Insights into the evolution of the New World diploid cottons (Gossypium, subgenus Houzingenia) based on genome sequencing.</title>
        <authorList>
            <person name="Grover C.E."/>
            <person name="Arick M.A. 2nd"/>
            <person name="Thrash A."/>
            <person name="Conover J.L."/>
            <person name="Sanders W.S."/>
            <person name="Peterson D.G."/>
            <person name="Frelichowski J.E."/>
            <person name="Scheffler J.A."/>
            <person name="Scheffler B.E."/>
            <person name="Wendel J.F."/>
        </authorList>
    </citation>
    <scope>NUCLEOTIDE SEQUENCE [LARGE SCALE GENOMIC DNA]</scope>
    <source>
        <strain evidence="1">57</strain>
        <tissue evidence="1">Leaf</tissue>
    </source>
</reference>